<evidence type="ECO:0000256" key="5">
    <source>
        <dbReference type="SAM" id="MobiDB-lite"/>
    </source>
</evidence>
<dbReference type="Pfam" id="PF04542">
    <property type="entry name" value="Sigma70_r2"/>
    <property type="match status" value="1"/>
</dbReference>
<dbReference type="InterPro" id="IPR014284">
    <property type="entry name" value="RNA_pol_sigma-70_dom"/>
</dbReference>
<feature type="domain" description="RNA polymerase sigma-70 region 2" evidence="6">
    <location>
        <begin position="28"/>
        <end position="90"/>
    </location>
</feature>
<dbReference type="PANTHER" id="PTHR43133:SF25">
    <property type="entry name" value="RNA POLYMERASE SIGMA FACTOR RFAY-RELATED"/>
    <property type="match status" value="1"/>
</dbReference>
<dbReference type="NCBIfam" id="TIGR02937">
    <property type="entry name" value="sigma70-ECF"/>
    <property type="match status" value="1"/>
</dbReference>
<dbReference type="Gene3D" id="1.10.1740.10">
    <property type="match status" value="1"/>
</dbReference>
<dbReference type="PANTHER" id="PTHR43133">
    <property type="entry name" value="RNA POLYMERASE ECF-TYPE SIGMA FACTO"/>
    <property type="match status" value="1"/>
</dbReference>
<dbReference type="EMBL" id="JAAEDM010000087">
    <property type="protein sequence ID" value="MBR0673760.1"/>
    <property type="molecule type" value="Genomic_DNA"/>
</dbReference>
<feature type="compositionally biased region" description="Basic and acidic residues" evidence="5">
    <location>
        <begin position="176"/>
        <end position="185"/>
    </location>
</feature>
<evidence type="ECO:0000259" key="7">
    <source>
        <dbReference type="Pfam" id="PF08281"/>
    </source>
</evidence>
<dbReference type="InterPro" id="IPR007627">
    <property type="entry name" value="RNA_pol_sigma70_r2"/>
</dbReference>
<comment type="similarity">
    <text evidence="1">Belongs to the sigma-70 factor family. ECF subfamily.</text>
</comment>
<evidence type="ECO:0000256" key="2">
    <source>
        <dbReference type="ARBA" id="ARBA00023015"/>
    </source>
</evidence>
<dbReference type="CDD" id="cd06171">
    <property type="entry name" value="Sigma70_r4"/>
    <property type="match status" value="1"/>
</dbReference>
<dbReference type="Proteomes" id="UP001138751">
    <property type="component" value="Unassembled WGS sequence"/>
</dbReference>
<accession>A0A9X9X2Y1</accession>
<dbReference type="InterPro" id="IPR036388">
    <property type="entry name" value="WH-like_DNA-bd_sf"/>
</dbReference>
<evidence type="ECO:0000256" key="1">
    <source>
        <dbReference type="ARBA" id="ARBA00010641"/>
    </source>
</evidence>
<feature type="region of interest" description="Disordered" evidence="5">
    <location>
        <begin position="174"/>
        <end position="212"/>
    </location>
</feature>
<dbReference type="InterPro" id="IPR013325">
    <property type="entry name" value="RNA_pol_sigma_r2"/>
</dbReference>
<dbReference type="Gene3D" id="1.10.10.10">
    <property type="entry name" value="Winged helix-like DNA-binding domain superfamily/Winged helix DNA-binding domain"/>
    <property type="match status" value="1"/>
</dbReference>
<dbReference type="GO" id="GO:0006352">
    <property type="term" value="P:DNA-templated transcription initiation"/>
    <property type="evidence" value="ECO:0007669"/>
    <property type="project" value="InterPro"/>
</dbReference>
<reference evidence="8" key="2">
    <citation type="journal article" date="2021" name="Syst. Appl. Microbiol.">
        <title>Roseomonas hellenica sp. nov., isolated from roots of wild-growing Alkanna tinctoria.</title>
        <authorList>
            <person name="Rat A."/>
            <person name="Naranjo H.D."/>
            <person name="Lebbe L."/>
            <person name="Cnockaert M."/>
            <person name="Krigas N."/>
            <person name="Grigoriadou K."/>
            <person name="Maloupa E."/>
            <person name="Willems A."/>
        </authorList>
    </citation>
    <scope>NUCLEOTIDE SEQUENCE</scope>
    <source>
        <strain evidence="8">LMG 31231</strain>
    </source>
</reference>
<protein>
    <submittedName>
        <fullName evidence="8">Sigma-70 family RNA polymerase sigma factor</fullName>
    </submittedName>
</protein>
<evidence type="ECO:0000256" key="3">
    <source>
        <dbReference type="ARBA" id="ARBA00023082"/>
    </source>
</evidence>
<comment type="caution">
    <text evidence="8">The sequence shown here is derived from an EMBL/GenBank/DDBJ whole genome shotgun (WGS) entry which is preliminary data.</text>
</comment>
<dbReference type="SUPFAM" id="SSF88946">
    <property type="entry name" value="Sigma2 domain of RNA polymerase sigma factors"/>
    <property type="match status" value="1"/>
</dbReference>
<evidence type="ECO:0000256" key="4">
    <source>
        <dbReference type="ARBA" id="ARBA00023163"/>
    </source>
</evidence>
<keyword evidence="3" id="KW-0731">Sigma factor</keyword>
<dbReference type="RefSeq" id="WP_211864162.1">
    <property type="nucleotide sequence ID" value="NZ_JAAEDM010000087.1"/>
</dbReference>
<dbReference type="AlphaFoldDB" id="A0A9X9X2Y1"/>
<dbReference type="GO" id="GO:0003677">
    <property type="term" value="F:DNA binding"/>
    <property type="evidence" value="ECO:0007669"/>
    <property type="project" value="InterPro"/>
</dbReference>
<evidence type="ECO:0000313" key="8">
    <source>
        <dbReference type="EMBL" id="MBR0673760.1"/>
    </source>
</evidence>
<keyword evidence="9" id="KW-1185">Reference proteome</keyword>
<dbReference type="InterPro" id="IPR039425">
    <property type="entry name" value="RNA_pol_sigma-70-like"/>
</dbReference>
<evidence type="ECO:0000259" key="6">
    <source>
        <dbReference type="Pfam" id="PF04542"/>
    </source>
</evidence>
<dbReference type="Pfam" id="PF08281">
    <property type="entry name" value="Sigma70_r4_2"/>
    <property type="match status" value="1"/>
</dbReference>
<reference evidence="8" key="1">
    <citation type="submission" date="2020-01" db="EMBL/GenBank/DDBJ databases">
        <authorList>
            <person name="Rat A."/>
        </authorList>
    </citation>
    <scope>NUCLEOTIDE SEQUENCE</scope>
    <source>
        <strain evidence="8">LMG 31231</strain>
    </source>
</reference>
<dbReference type="InterPro" id="IPR013249">
    <property type="entry name" value="RNA_pol_sigma70_r4_t2"/>
</dbReference>
<dbReference type="InterPro" id="IPR013324">
    <property type="entry name" value="RNA_pol_sigma_r3/r4-like"/>
</dbReference>
<feature type="domain" description="RNA polymerase sigma factor 70 region 4 type 2" evidence="7">
    <location>
        <begin position="116"/>
        <end position="166"/>
    </location>
</feature>
<organism evidence="8 9">
    <name type="scientific">Neoroseomonas soli</name>
    <dbReference type="NCBI Taxonomy" id="1081025"/>
    <lineage>
        <taxon>Bacteria</taxon>
        <taxon>Pseudomonadati</taxon>
        <taxon>Pseudomonadota</taxon>
        <taxon>Alphaproteobacteria</taxon>
        <taxon>Acetobacterales</taxon>
        <taxon>Acetobacteraceae</taxon>
        <taxon>Neoroseomonas</taxon>
    </lineage>
</organism>
<evidence type="ECO:0000313" key="9">
    <source>
        <dbReference type="Proteomes" id="UP001138751"/>
    </source>
</evidence>
<dbReference type="SUPFAM" id="SSF88659">
    <property type="entry name" value="Sigma3 and sigma4 domains of RNA polymerase sigma factors"/>
    <property type="match status" value="1"/>
</dbReference>
<gene>
    <name evidence="8" type="ORF">GXW76_21480</name>
</gene>
<keyword evidence="4" id="KW-0804">Transcription</keyword>
<sequence length="212" mass="23171">MSTHLDAPARAPVDHPGGFVFHDELIALLPRLRVQALSLTRSRADADDLVQAAVTNALAAQASFAPGTNFGAWMYRILRNRFISDRRRARETVDMDDAPSEAFARPANQEDSLALRELRAEMMRLPADQRAALVMVAVDGMSYEDVAKAMGCAVGTAKCRVFRARRVLEQRLLGGEPERRNRPADRGAGAAAGRARSMSPQVEGVAPLRHGR</sequence>
<name>A0A9X9X2Y1_9PROT</name>
<feature type="compositionally biased region" description="Low complexity" evidence="5">
    <location>
        <begin position="186"/>
        <end position="196"/>
    </location>
</feature>
<dbReference type="GO" id="GO:0016987">
    <property type="term" value="F:sigma factor activity"/>
    <property type="evidence" value="ECO:0007669"/>
    <property type="project" value="UniProtKB-KW"/>
</dbReference>
<keyword evidence="2" id="KW-0805">Transcription regulation</keyword>
<proteinExistence type="inferred from homology"/>